<name>A0A4U7BHB5_9BACT</name>
<evidence type="ECO:0000313" key="2">
    <source>
        <dbReference type="Proteomes" id="UP000308838"/>
    </source>
</evidence>
<accession>A0A4U7BHB5</accession>
<dbReference type="RefSeq" id="WP_137620672.1">
    <property type="nucleotide sequence ID" value="NZ_NXLZ01000007.1"/>
</dbReference>
<evidence type="ECO:0000313" key="1">
    <source>
        <dbReference type="EMBL" id="TKX30789.1"/>
    </source>
</evidence>
<sequence length="167" mass="19554">MELKLFKAGFEAQLECCKIEDNHFLQEYLKLGAISQLSKWKKMAFRIDFSEGEKVIFDLLLSLKEDILRVESALNKDEDLISLKQKAIVESLNFEHLNFSENVLESDKEYYIRFNLNNQKVALFAKAKSQTLVQIVKIKPEDKVAFDAFVVEVQRDMIRNKKELEDE</sequence>
<proteinExistence type="predicted"/>
<keyword evidence="2" id="KW-1185">Reference proteome</keyword>
<dbReference type="EMBL" id="NXLZ01000007">
    <property type="protein sequence ID" value="TKX30789.1"/>
    <property type="molecule type" value="Genomic_DNA"/>
</dbReference>
<organism evidence="1 2">
    <name type="scientific">Campylobacter estrildidarum</name>
    <dbReference type="NCBI Taxonomy" id="2510189"/>
    <lineage>
        <taxon>Bacteria</taxon>
        <taxon>Pseudomonadati</taxon>
        <taxon>Campylobacterota</taxon>
        <taxon>Epsilonproteobacteria</taxon>
        <taxon>Campylobacterales</taxon>
        <taxon>Campylobacteraceae</taxon>
        <taxon>Campylobacter</taxon>
    </lineage>
</organism>
<gene>
    <name evidence="1" type="ORF">CQA69_04840</name>
</gene>
<dbReference type="AlphaFoldDB" id="A0A4U7BHB5"/>
<comment type="caution">
    <text evidence="1">The sequence shown here is derived from an EMBL/GenBank/DDBJ whole genome shotgun (WGS) entry which is preliminary data.</text>
</comment>
<protein>
    <submittedName>
        <fullName evidence="1">Uncharacterized protein</fullName>
    </submittedName>
</protein>
<reference evidence="1 2" key="1">
    <citation type="submission" date="2018-05" db="EMBL/GenBank/DDBJ databases">
        <title>Novel Campyloabacter and Helicobacter Species and Strains.</title>
        <authorList>
            <person name="Mannion A.J."/>
            <person name="Shen Z."/>
            <person name="Fox J.G."/>
        </authorList>
    </citation>
    <scope>NUCLEOTIDE SEQUENCE [LARGE SCALE GENOMIC DNA]</scope>
    <source>
        <strain evidence="2">MIT17-664</strain>
    </source>
</reference>
<dbReference type="Proteomes" id="UP000308838">
    <property type="component" value="Unassembled WGS sequence"/>
</dbReference>
<dbReference type="OrthoDB" id="5355425at2"/>